<feature type="region of interest" description="Disordered" evidence="1">
    <location>
        <begin position="548"/>
        <end position="613"/>
    </location>
</feature>
<dbReference type="Proteomes" id="UP000009168">
    <property type="component" value="Unassembled WGS sequence"/>
</dbReference>
<dbReference type="InParanoid" id="I7M921"/>
<keyword evidence="2" id="KW-1133">Transmembrane helix</keyword>
<evidence type="ECO:0000256" key="3">
    <source>
        <dbReference type="SAM" id="SignalP"/>
    </source>
</evidence>
<proteinExistence type="predicted"/>
<feature type="compositionally biased region" description="Low complexity" evidence="1">
    <location>
        <begin position="552"/>
        <end position="568"/>
    </location>
</feature>
<feature type="signal peptide" evidence="3">
    <location>
        <begin position="1"/>
        <end position="16"/>
    </location>
</feature>
<feature type="transmembrane region" description="Helical" evidence="2">
    <location>
        <begin position="316"/>
        <end position="335"/>
    </location>
</feature>
<feature type="transmembrane region" description="Helical" evidence="2">
    <location>
        <begin position="260"/>
        <end position="282"/>
    </location>
</feature>
<gene>
    <name evidence="4" type="ORF">TTHERM_00409060</name>
</gene>
<dbReference type="KEGG" id="tet:TTHERM_00409060"/>
<feature type="transmembrane region" description="Helical" evidence="2">
    <location>
        <begin position="211"/>
        <end position="228"/>
    </location>
</feature>
<sequence length="884" mass="102964">MSSIALLAFILATTLCGGLVRLLETYQDYTESNKMSSFHPLMQPFILFLSSSICITVYIFKTKNPKFIVRRKNFKWSYLLVPALLFLINVFQNIIAIRYLYNGLYAIMKSISLISNVVMEKCFYPHRSYTKNQFTGLILVVTGQAAVGIYCLVLTSNMDIIDINNSVEINIILGITLLLISIFPMAFYYLLQERFMKAFKIDPFQYVGTQGIVNSLITLILILCFQWLPCSNKTCQFQVGNDFYLERVDIWWEQLTSNYFFLYTTLTLFLFFAVQMYLEFFIMKTYSGIACNITSTLYLLIPYIYVLIVGKFPFDFVVVGGFLIIITGVLIFYHIPNFSQINNLNSYTSSSATVPEFHTEIQRSSLEDQLNPTSSQEPGFYLEENVKNESQNSSQKLSKNKQSLDVYQNSLMNQNRQYQQQMLDDQYIPPNQLKYFNRSNKYDINMQLQTQQQQLLYIQQINETHKKQKNQKLITAINNGCDHSEIVCLNCNNCQKMKLYQQNQQINYYTNQKNYANRQINLLTQYSNQLQNSKEDLNDQQNVITQNDGRLSNSQNQNIQKSQNSQSNNEDDDSSIYYNNKFFKNNRSKANSKSNATQFNQNTQNSFNENNENDYFNNMQISQNIAVYQQNEQVNNEQNEQNSVISNNTRINRCSGSGLWINQSNNRNKSNLYDQSILLLNSQISEQNQSSIIYKETTPRQHQYDQKINNKNNNNLEANQQSEEENQVNNSPYIQRDFELLVDNNNNSQNCQGNQQNFQAAVDQQLQQQQHQQLQTSKTSSKQYEYLRKKSNLSNKSMSGKKQKNDKKILLSQNNFQEDFVLHQNDISLENYDDIILDQSSSQNDNLKINKYQNSSIPSPTVSPINIIKKNKKKENRKLLILNL</sequence>
<feature type="transmembrane region" description="Helical" evidence="2">
    <location>
        <begin position="169"/>
        <end position="191"/>
    </location>
</feature>
<feature type="transmembrane region" description="Helical" evidence="2">
    <location>
        <begin position="76"/>
        <end position="97"/>
    </location>
</feature>
<reference evidence="5" key="1">
    <citation type="journal article" date="2006" name="PLoS Biol.">
        <title>Macronuclear genome sequence of the ciliate Tetrahymena thermophila, a model eukaryote.</title>
        <authorList>
            <person name="Eisen J.A."/>
            <person name="Coyne R.S."/>
            <person name="Wu M."/>
            <person name="Wu D."/>
            <person name="Thiagarajan M."/>
            <person name="Wortman J.R."/>
            <person name="Badger J.H."/>
            <person name="Ren Q."/>
            <person name="Amedeo P."/>
            <person name="Jones K.M."/>
            <person name="Tallon L.J."/>
            <person name="Delcher A.L."/>
            <person name="Salzberg S.L."/>
            <person name="Silva J.C."/>
            <person name="Haas B.J."/>
            <person name="Majoros W.H."/>
            <person name="Farzad M."/>
            <person name="Carlton J.M."/>
            <person name="Smith R.K. Jr."/>
            <person name="Garg J."/>
            <person name="Pearlman R.E."/>
            <person name="Karrer K.M."/>
            <person name="Sun L."/>
            <person name="Manning G."/>
            <person name="Elde N.C."/>
            <person name="Turkewitz A.P."/>
            <person name="Asai D.J."/>
            <person name="Wilkes D.E."/>
            <person name="Wang Y."/>
            <person name="Cai H."/>
            <person name="Collins K."/>
            <person name="Stewart B.A."/>
            <person name="Lee S.R."/>
            <person name="Wilamowska K."/>
            <person name="Weinberg Z."/>
            <person name="Ruzzo W.L."/>
            <person name="Wloga D."/>
            <person name="Gaertig J."/>
            <person name="Frankel J."/>
            <person name="Tsao C.-C."/>
            <person name="Gorovsky M.A."/>
            <person name="Keeling P.J."/>
            <person name="Waller R.F."/>
            <person name="Patron N.J."/>
            <person name="Cherry J.M."/>
            <person name="Stover N.A."/>
            <person name="Krieger C.J."/>
            <person name="del Toro C."/>
            <person name="Ryder H.F."/>
            <person name="Williamson S.C."/>
            <person name="Barbeau R.A."/>
            <person name="Hamilton E.P."/>
            <person name="Orias E."/>
        </authorList>
    </citation>
    <scope>NUCLEOTIDE SEQUENCE [LARGE SCALE GENOMIC DNA]</scope>
    <source>
        <strain evidence="5">SB210</strain>
    </source>
</reference>
<feature type="transmembrane region" description="Helical" evidence="2">
    <location>
        <begin position="136"/>
        <end position="157"/>
    </location>
</feature>
<evidence type="ECO:0000256" key="1">
    <source>
        <dbReference type="SAM" id="MobiDB-lite"/>
    </source>
</evidence>
<feature type="transmembrane region" description="Helical" evidence="2">
    <location>
        <begin position="41"/>
        <end position="60"/>
    </location>
</feature>
<dbReference type="AlphaFoldDB" id="I7M921"/>
<keyword evidence="2" id="KW-0472">Membrane</keyword>
<evidence type="ECO:0000313" key="5">
    <source>
        <dbReference type="Proteomes" id="UP000009168"/>
    </source>
</evidence>
<name>I7M921_TETTS</name>
<feature type="transmembrane region" description="Helical" evidence="2">
    <location>
        <begin position="289"/>
        <end position="310"/>
    </location>
</feature>
<dbReference type="GeneID" id="7836042"/>
<keyword evidence="2 4" id="KW-0812">Transmembrane</keyword>
<accession>I7M921</accession>
<keyword evidence="5" id="KW-1185">Reference proteome</keyword>
<protein>
    <submittedName>
        <fullName evidence="4">Transmembrane protein, putative</fullName>
    </submittedName>
</protein>
<feature type="compositionally biased region" description="Low complexity" evidence="1">
    <location>
        <begin position="579"/>
        <end position="613"/>
    </location>
</feature>
<evidence type="ECO:0000313" key="4">
    <source>
        <dbReference type="EMBL" id="EAS00553.2"/>
    </source>
</evidence>
<keyword evidence="3" id="KW-0732">Signal</keyword>
<feature type="chain" id="PRO_5003712154" evidence="3">
    <location>
        <begin position="17"/>
        <end position="884"/>
    </location>
</feature>
<evidence type="ECO:0000256" key="2">
    <source>
        <dbReference type="SAM" id="Phobius"/>
    </source>
</evidence>
<dbReference type="EMBL" id="GG662612">
    <property type="protein sequence ID" value="EAS00553.2"/>
    <property type="molecule type" value="Genomic_DNA"/>
</dbReference>
<organism evidence="4 5">
    <name type="scientific">Tetrahymena thermophila (strain SB210)</name>
    <dbReference type="NCBI Taxonomy" id="312017"/>
    <lineage>
        <taxon>Eukaryota</taxon>
        <taxon>Sar</taxon>
        <taxon>Alveolata</taxon>
        <taxon>Ciliophora</taxon>
        <taxon>Intramacronucleata</taxon>
        <taxon>Oligohymenophorea</taxon>
        <taxon>Hymenostomatida</taxon>
        <taxon>Tetrahymenina</taxon>
        <taxon>Tetrahymenidae</taxon>
        <taxon>Tetrahymena</taxon>
    </lineage>
</organism>
<dbReference type="RefSeq" id="XP_001020798.2">
    <property type="nucleotide sequence ID" value="XM_001020798.2"/>
</dbReference>